<feature type="coiled-coil region" evidence="1">
    <location>
        <begin position="736"/>
        <end position="849"/>
    </location>
</feature>
<keyword evidence="1" id="KW-0175">Coiled coil</keyword>
<dbReference type="EMBL" id="JACMRX010000001">
    <property type="protein sequence ID" value="KAF7996678.1"/>
    <property type="molecule type" value="Genomic_DNA"/>
</dbReference>
<dbReference type="OrthoDB" id="542135at2759"/>
<feature type="region of interest" description="Disordered" evidence="2">
    <location>
        <begin position="1236"/>
        <end position="1266"/>
    </location>
</feature>
<feature type="region of interest" description="Disordered" evidence="2">
    <location>
        <begin position="37"/>
        <end position="85"/>
    </location>
</feature>
<organism evidence="3 4">
    <name type="scientific">Aphidius gifuensis</name>
    <name type="common">Parasitoid wasp</name>
    <dbReference type="NCBI Taxonomy" id="684658"/>
    <lineage>
        <taxon>Eukaryota</taxon>
        <taxon>Metazoa</taxon>
        <taxon>Ecdysozoa</taxon>
        <taxon>Arthropoda</taxon>
        <taxon>Hexapoda</taxon>
        <taxon>Insecta</taxon>
        <taxon>Pterygota</taxon>
        <taxon>Neoptera</taxon>
        <taxon>Endopterygota</taxon>
        <taxon>Hymenoptera</taxon>
        <taxon>Apocrita</taxon>
        <taxon>Ichneumonoidea</taxon>
        <taxon>Braconidae</taxon>
        <taxon>Aphidiinae</taxon>
        <taxon>Aphidius</taxon>
    </lineage>
</organism>
<name>A0A835CWS4_APHGI</name>
<feature type="coiled-coil region" evidence="1">
    <location>
        <begin position="533"/>
        <end position="704"/>
    </location>
</feature>
<comment type="caution">
    <text evidence="3">The sequence shown here is derived from an EMBL/GenBank/DDBJ whole genome shotgun (WGS) entry which is preliminary data.</text>
</comment>
<feature type="coiled-coil region" evidence="1">
    <location>
        <begin position="896"/>
        <end position="1008"/>
    </location>
</feature>
<keyword evidence="4" id="KW-1185">Reference proteome</keyword>
<protein>
    <submittedName>
        <fullName evidence="3">Uncharacterized protein</fullName>
    </submittedName>
</protein>
<feature type="compositionally biased region" description="Low complexity" evidence="2">
    <location>
        <begin position="62"/>
        <end position="71"/>
    </location>
</feature>
<dbReference type="PANTHER" id="PTHR15742">
    <property type="entry name" value="GIRDIN"/>
    <property type="match status" value="1"/>
</dbReference>
<evidence type="ECO:0000256" key="2">
    <source>
        <dbReference type="SAM" id="MobiDB-lite"/>
    </source>
</evidence>
<feature type="compositionally biased region" description="Low complexity" evidence="2">
    <location>
        <begin position="1251"/>
        <end position="1266"/>
    </location>
</feature>
<reference evidence="3 4" key="1">
    <citation type="submission" date="2020-08" db="EMBL/GenBank/DDBJ databases">
        <title>Aphidius gifuensis genome sequencing and assembly.</title>
        <authorList>
            <person name="Du Z."/>
        </authorList>
    </citation>
    <scope>NUCLEOTIDE SEQUENCE [LARGE SCALE GENOMIC DNA]</scope>
    <source>
        <strain evidence="3">YNYX2018</strain>
        <tissue evidence="3">Adults</tissue>
    </source>
</reference>
<feature type="coiled-coil region" evidence="1">
    <location>
        <begin position="1040"/>
        <end position="1134"/>
    </location>
</feature>
<proteinExistence type="predicted"/>
<sequence length="1351" mass="157839">MNHSFGSSTGDTLCPLGFHPQVRWPTRCKRCYRDYKDHSGKRSGGLKSDFASSTPSLFKWESSPSSSNRSSESPEKKRTWSSTSNLTKDDVTVDKYRNDNNSLINNEWSNSAVDVTTCNNDVSSKIKTRPKSYVDTKNDSSSYQSTFRRHSIDDAAICKNQIANNNDDSSIDRPPKLKIRQVIDNTSNSNDNNVEFIVQVRKTKDETTKSSGKNEIDKLKEQLNEMKARCERVEREKSEILFRRLETMDTVSSKTAKTTEMTRLQKSLKELQSKNEALNEEKVKYITRIKNLEKENVTRNISGKNERERTICEDLKSKLKAAETLCENLMDENEEMKREMRDLEEEIYEMQDTFREEQADEYTNLRKNLDQSNKNCRILSFKLRKIERRADQLENEKSDLESKYNEILRIQDVLRKMSRDLKTRGLTKNSEFTTKLQLKKMLEEVEKELGDAFSGLANVINVEMEMSGSKGQDTSVKYDKLCKEHELLQHKFDNAMKELNDKATIKSSDTNKHELQLLKKKLNDITIARDNEKKSSEIEKKKLHDDNESLKSKLLSLSAEKLKVYNEVLQLKKDLDNAKLSEKNNSKYEQTINDLKKELNNEHDKVKKLNDELLIINERENKLMKTYSTVEQSKLIFENDLKRAKEELDNTKATMSSKITKLTNEINEIKKDRDKYKCQYEEEKKLKDNEIANLNKKIISLEKVHVDSKIVNEIKQNYDEKITILNDELMKGQELFDNLHKKHASLQDVKRKIENENKVLNIKVEALKKQLDTTSESLSSVIIEQKTCESDWKKEKQNLENMIKEKDRLKSNIQLEDSRDEVTRLTKEIESLKIQLDDVKKINDDLSSKLNDYNSVTKIQRNLTADTTALDNELRKNQLMLADAVKLRKTDLAECKMRYENRIRAINDEIQSVQNQLLRYKRERDTYKHMLEGAQKTIDDDEESNGTNVSTLETQISIMEDELSECRLESSKLKTEYVSEKSGWQIKLSEMQSRINELEEERILASGRTKIPGIRSRIELAWQKERDEQQRLLQETATLARDLRQTLYEVERERDKERLENKRRHEQLKKIYDEEKDENNKKLEELQCDLLELRDAHAKLRTSNEKLRREKDRHEREREELKEIISNKRRIEQNETKNMNILLRKVDDLMKHYPELSRHHDSNNKLPDSYTPTPPRRTKGPKSRESSPMHDESLRGSTNNLSGKNEKLEYTIAKLIEVANELRESKKIINIHDNNASSSRKKFGKRSTSIDNDSGKGSTSSSINSKANLHRKSLSLEQTCGKNDQTIWGTDSNISSIQSLNSDVDPRYYSLTKNYKTIVDRHQECQMCLKINITIHQSSWISLLHKILYIV</sequence>
<feature type="compositionally biased region" description="Basic and acidic residues" evidence="2">
    <location>
        <begin position="1182"/>
        <end position="1194"/>
    </location>
</feature>
<feature type="coiled-coil region" evidence="1">
    <location>
        <begin position="209"/>
        <end position="410"/>
    </location>
</feature>
<feature type="region of interest" description="Disordered" evidence="2">
    <location>
        <begin position="1156"/>
        <end position="1202"/>
    </location>
</feature>
<gene>
    <name evidence="3" type="ORF">HCN44_002324</name>
</gene>
<dbReference type="Proteomes" id="UP000639338">
    <property type="component" value="Unassembled WGS sequence"/>
</dbReference>
<evidence type="ECO:0000256" key="1">
    <source>
        <dbReference type="SAM" id="Coils"/>
    </source>
</evidence>
<evidence type="ECO:0000313" key="3">
    <source>
        <dbReference type="EMBL" id="KAF7996678.1"/>
    </source>
</evidence>
<dbReference type="InterPro" id="IPR049885">
    <property type="entry name" value="MTCL1-3"/>
</dbReference>
<accession>A0A835CWS4</accession>
<evidence type="ECO:0000313" key="4">
    <source>
        <dbReference type="Proteomes" id="UP000639338"/>
    </source>
</evidence>
<dbReference type="PANTHER" id="PTHR15742:SF5">
    <property type="entry name" value="GIRDIN"/>
    <property type="match status" value="1"/>
</dbReference>